<accession>A0ABR3LMD0</accession>
<protein>
    <submittedName>
        <fullName evidence="1">Uncharacterized protein</fullName>
    </submittedName>
</protein>
<dbReference type="EMBL" id="JAYMGO010000021">
    <property type="protein sequence ID" value="KAL1253181.1"/>
    <property type="molecule type" value="Genomic_DNA"/>
</dbReference>
<name>A0ABR3LMD0_9TELE</name>
<reference evidence="1 2" key="1">
    <citation type="submission" date="2023-09" db="EMBL/GenBank/DDBJ databases">
        <authorList>
            <person name="Wang M."/>
        </authorList>
    </citation>
    <scope>NUCLEOTIDE SEQUENCE [LARGE SCALE GENOMIC DNA]</scope>
    <source>
        <strain evidence="1">GT-2023</strain>
        <tissue evidence="1">Liver</tissue>
    </source>
</reference>
<evidence type="ECO:0000313" key="1">
    <source>
        <dbReference type="EMBL" id="KAL1253181.1"/>
    </source>
</evidence>
<gene>
    <name evidence="1" type="ORF">QQF64_017874</name>
</gene>
<organism evidence="1 2">
    <name type="scientific">Cirrhinus molitorella</name>
    <name type="common">mud carp</name>
    <dbReference type="NCBI Taxonomy" id="172907"/>
    <lineage>
        <taxon>Eukaryota</taxon>
        <taxon>Metazoa</taxon>
        <taxon>Chordata</taxon>
        <taxon>Craniata</taxon>
        <taxon>Vertebrata</taxon>
        <taxon>Euteleostomi</taxon>
        <taxon>Actinopterygii</taxon>
        <taxon>Neopterygii</taxon>
        <taxon>Teleostei</taxon>
        <taxon>Ostariophysi</taxon>
        <taxon>Cypriniformes</taxon>
        <taxon>Cyprinidae</taxon>
        <taxon>Labeoninae</taxon>
        <taxon>Labeonini</taxon>
        <taxon>Cirrhinus</taxon>
    </lineage>
</organism>
<comment type="caution">
    <text evidence="1">The sequence shown here is derived from an EMBL/GenBank/DDBJ whole genome shotgun (WGS) entry which is preliminary data.</text>
</comment>
<sequence>MARAEFHFLRDFILSPLPVITERSFFPPHPPYRSPKAGSRAFNGPWEHVSVKLPHCGAQTRETHHIQHNTGQLISSGISVSERNVIHCCHHDLPKEPKG</sequence>
<dbReference type="Proteomes" id="UP001558613">
    <property type="component" value="Unassembled WGS sequence"/>
</dbReference>
<proteinExistence type="predicted"/>
<keyword evidence="2" id="KW-1185">Reference proteome</keyword>
<evidence type="ECO:0000313" key="2">
    <source>
        <dbReference type="Proteomes" id="UP001558613"/>
    </source>
</evidence>